<dbReference type="EMBL" id="VWPV01203906">
    <property type="protein sequence ID" value="NWH69129.1"/>
    <property type="molecule type" value="Genomic_DNA"/>
</dbReference>
<feature type="non-terminal residue" evidence="2">
    <location>
        <position position="84"/>
    </location>
</feature>
<evidence type="ECO:0000313" key="3">
    <source>
        <dbReference type="Proteomes" id="UP000531151"/>
    </source>
</evidence>
<proteinExistence type="predicted"/>
<evidence type="ECO:0000313" key="2">
    <source>
        <dbReference type="EMBL" id="NWH69129.1"/>
    </source>
</evidence>
<organism evidence="2 3">
    <name type="scientific">Geococcyx californianus</name>
    <name type="common">Greater roadrunner</name>
    <name type="synonym">Saurothera californiana</name>
    <dbReference type="NCBI Taxonomy" id="8947"/>
    <lineage>
        <taxon>Eukaryota</taxon>
        <taxon>Metazoa</taxon>
        <taxon>Chordata</taxon>
        <taxon>Craniata</taxon>
        <taxon>Vertebrata</taxon>
        <taxon>Euteleostomi</taxon>
        <taxon>Archelosauria</taxon>
        <taxon>Archosauria</taxon>
        <taxon>Dinosauria</taxon>
        <taxon>Saurischia</taxon>
        <taxon>Theropoda</taxon>
        <taxon>Coelurosauria</taxon>
        <taxon>Aves</taxon>
        <taxon>Neognathae</taxon>
        <taxon>Neoaves</taxon>
        <taxon>Otidimorphae</taxon>
        <taxon>Cuculiformes</taxon>
        <taxon>Neomorphidae</taxon>
        <taxon>Geococcyx</taxon>
    </lineage>
</organism>
<gene>
    <name evidence="2" type="primary">Cep164_1</name>
    <name evidence="2" type="ORF">GEOCAL_R10188</name>
</gene>
<dbReference type="PANTHER" id="PTHR21715">
    <property type="entry name" value="RH04127P"/>
    <property type="match status" value="1"/>
</dbReference>
<dbReference type="AlphaFoldDB" id="A0A7K4JX59"/>
<dbReference type="InterPro" id="IPR053233">
    <property type="entry name" value="ABRA-related"/>
</dbReference>
<accession>A0A7K4JX59</accession>
<dbReference type="Gene3D" id="3.30.1470.10">
    <property type="entry name" value="Photosystem I PsaD, reaction center subunit II"/>
    <property type="match status" value="1"/>
</dbReference>
<comment type="caution">
    <text evidence="2">The sequence shown here is derived from an EMBL/GenBank/DDBJ whole genome shotgun (WGS) entry which is preliminary data.</text>
</comment>
<dbReference type="PANTHER" id="PTHR21715:SF0">
    <property type="entry name" value="RH04127P"/>
    <property type="match status" value="1"/>
</dbReference>
<reference evidence="2 3" key="1">
    <citation type="submission" date="2019-09" db="EMBL/GenBank/DDBJ databases">
        <title>Bird 10,000 Genomes (B10K) Project - Family phase.</title>
        <authorList>
            <person name="Zhang G."/>
        </authorList>
    </citation>
    <scope>NUCLEOTIDE SEQUENCE [LARGE SCALE GENOMIC DNA]</scope>
    <source>
        <strain evidence="2">B10K-CU-031-07</strain>
        <tissue evidence="2">Muscle</tissue>
    </source>
</reference>
<feature type="compositionally biased region" description="Basic and acidic residues" evidence="1">
    <location>
        <begin position="67"/>
        <end position="84"/>
    </location>
</feature>
<name>A0A7K4JX59_GEOCA</name>
<sequence length="84" mass="9827">RIGIDPEKEPELMWLAKEGIMAPLPPNWSLWLLLQLATGAFMWDHPCDGHYRELVSQEGQKLLAQDDLQKEDKKKKTEEKKEKK</sequence>
<feature type="non-terminal residue" evidence="2">
    <location>
        <position position="1"/>
    </location>
</feature>
<protein>
    <submittedName>
        <fullName evidence="2">CE164 protein</fullName>
    </submittedName>
</protein>
<evidence type="ECO:0000256" key="1">
    <source>
        <dbReference type="SAM" id="MobiDB-lite"/>
    </source>
</evidence>
<dbReference type="Proteomes" id="UP000531151">
    <property type="component" value="Unassembled WGS sequence"/>
</dbReference>
<feature type="region of interest" description="Disordered" evidence="1">
    <location>
        <begin position="65"/>
        <end position="84"/>
    </location>
</feature>
<keyword evidence="3" id="KW-1185">Reference proteome</keyword>